<accession>A0A8C4YGX3</accession>
<dbReference type="GO" id="GO:0002031">
    <property type="term" value="P:G protein-coupled receptor internalization"/>
    <property type="evidence" value="ECO:0007669"/>
    <property type="project" value="TreeGrafter"/>
</dbReference>
<dbReference type="SUPFAM" id="SSF81296">
    <property type="entry name" value="E set domains"/>
    <property type="match status" value="1"/>
</dbReference>
<dbReference type="InterPro" id="IPR000698">
    <property type="entry name" value="Arrestin"/>
</dbReference>
<dbReference type="GO" id="GO:0031701">
    <property type="term" value="F:angiotensin receptor binding"/>
    <property type="evidence" value="ECO:0007669"/>
    <property type="project" value="TreeGrafter"/>
</dbReference>
<evidence type="ECO:0000313" key="4">
    <source>
        <dbReference type="Proteomes" id="UP000694390"/>
    </source>
</evidence>
<sequence length="154" mass="16820">MPQATPGSQSVSRTPTTQVRASRRSRSQCGTTQTSVPSALPSRKCPVAKTGHDEQVYPSSIFCKIYTPKFLLTTTMRSGARHWMGNSKHTNLASSTIVKEGANKKVPGALVLYHVKVKLALCQGEDVPVALPFMLMHLKPRCNFLAQGCEKTHP</sequence>
<organism evidence="3 4">
    <name type="scientific">Gopherus evgoodei</name>
    <name type="common">Goodes thornscrub tortoise</name>
    <dbReference type="NCBI Taxonomy" id="1825980"/>
    <lineage>
        <taxon>Eukaryota</taxon>
        <taxon>Metazoa</taxon>
        <taxon>Chordata</taxon>
        <taxon>Craniata</taxon>
        <taxon>Vertebrata</taxon>
        <taxon>Euteleostomi</taxon>
        <taxon>Archelosauria</taxon>
        <taxon>Testudinata</taxon>
        <taxon>Testudines</taxon>
        <taxon>Cryptodira</taxon>
        <taxon>Durocryptodira</taxon>
        <taxon>Testudinoidea</taxon>
        <taxon>Testudinidae</taxon>
        <taxon>Gopherus</taxon>
    </lineage>
</organism>
<dbReference type="AlphaFoldDB" id="A0A8C4YGX3"/>
<dbReference type="InterPro" id="IPR014752">
    <property type="entry name" value="Arrestin-like_C"/>
</dbReference>
<dbReference type="Proteomes" id="UP000694390">
    <property type="component" value="Chromosome 17"/>
</dbReference>
<dbReference type="PANTHER" id="PTHR11792">
    <property type="entry name" value="ARRESTIN"/>
    <property type="match status" value="1"/>
</dbReference>
<dbReference type="GO" id="GO:0070374">
    <property type="term" value="P:positive regulation of ERK1 and ERK2 cascade"/>
    <property type="evidence" value="ECO:0007669"/>
    <property type="project" value="TreeGrafter"/>
</dbReference>
<dbReference type="Gene3D" id="2.60.40.640">
    <property type="match status" value="1"/>
</dbReference>
<proteinExistence type="inferred from homology"/>
<protein>
    <submittedName>
        <fullName evidence="3">Uncharacterized protein</fullName>
    </submittedName>
</protein>
<evidence type="ECO:0000313" key="3">
    <source>
        <dbReference type="Ensembl" id="ENSGEVP00005025531.1"/>
    </source>
</evidence>
<dbReference type="GeneTree" id="ENSGT01000000220594"/>
<feature type="compositionally biased region" description="Polar residues" evidence="2">
    <location>
        <begin position="1"/>
        <end position="20"/>
    </location>
</feature>
<dbReference type="GO" id="GO:0005737">
    <property type="term" value="C:cytoplasm"/>
    <property type="evidence" value="ECO:0007669"/>
    <property type="project" value="TreeGrafter"/>
</dbReference>
<dbReference type="OrthoDB" id="298939at2759"/>
<keyword evidence="4" id="KW-1185">Reference proteome</keyword>
<dbReference type="GO" id="GO:0007165">
    <property type="term" value="P:signal transduction"/>
    <property type="evidence" value="ECO:0007669"/>
    <property type="project" value="InterPro"/>
</dbReference>
<feature type="compositionally biased region" description="Polar residues" evidence="2">
    <location>
        <begin position="27"/>
        <end position="37"/>
    </location>
</feature>
<reference evidence="3" key="3">
    <citation type="submission" date="2025-09" db="UniProtKB">
        <authorList>
            <consortium name="Ensembl"/>
        </authorList>
    </citation>
    <scope>IDENTIFICATION</scope>
</reference>
<dbReference type="Ensembl" id="ENSGEVT00005026837.1">
    <property type="protein sequence ID" value="ENSGEVP00005025531.1"/>
    <property type="gene ID" value="ENSGEVG00005018115.1"/>
</dbReference>
<evidence type="ECO:0000256" key="2">
    <source>
        <dbReference type="SAM" id="MobiDB-lite"/>
    </source>
</evidence>
<feature type="region of interest" description="Disordered" evidence="2">
    <location>
        <begin position="1"/>
        <end position="41"/>
    </location>
</feature>
<dbReference type="InterPro" id="IPR014756">
    <property type="entry name" value="Ig_E-set"/>
</dbReference>
<reference evidence="3" key="1">
    <citation type="submission" date="2019-06" db="EMBL/GenBank/DDBJ databases">
        <title>G10K-VGP Goodes thornscrub tortoise genome, primary haplotype.</title>
        <authorList>
            <person name="Murphy B."/>
            <person name="Edwards T."/>
            <person name="Rhie A."/>
            <person name="Koren S."/>
            <person name="Phillippy A."/>
            <person name="Fedrigo O."/>
            <person name="Haase B."/>
            <person name="Mountcastle J."/>
            <person name="Lewin H."/>
            <person name="Damas J."/>
            <person name="Howe K."/>
            <person name="Formenti G."/>
            <person name="Myers G."/>
            <person name="Durbin R."/>
            <person name="Jarvis E.D."/>
        </authorList>
    </citation>
    <scope>NUCLEOTIDE SEQUENCE [LARGE SCALE GENOMIC DNA]</scope>
</reference>
<comment type="similarity">
    <text evidence="1">Belongs to the arrestin family.</text>
</comment>
<evidence type="ECO:0000256" key="1">
    <source>
        <dbReference type="ARBA" id="ARBA00005298"/>
    </source>
</evidence>
<name>A0A8C4YGX3_9SAUR</name>
<dbReference type="PANTHER" id="PTHR11792:SF20">
    <property type="entry name" value="BETA-ARRESTIN-2"/>
    <property type="match status" value="1"/>
</dbReference>
<reference evidence="3" key="2">
    <citation type="submission" date="2025-08" db="UniProtKB">
        <authorList>
            <consortium name="Ensembl"/>
        </authorList>
    </citation>
    <scope>IDENTIFICATION</scope>
</reference>